<comment type="subunit">
    <text evidence="6">Component of the Mediator complex.</text>
</comment>
<evidence type="ECO:0000256" key="2">
    <source>
        <dbReference type="ARBA" id="ARBA00005389"/>
    </source>
</evidence>
<keyword evidence="8" id="KW-1185">Reference proteome</keyword>
<keyword evidence="5 6" id="KW-0539">Nucleus</keyword>
<dbReference type="InterPro" id="IPR019145">
    <property type="entry name" value="Mediator_Med10"/>
</dbReference>
<evidence type="ECO:0000313" key="7">
    <source>
        <dbReference type="EMBL" id="KAG7663097.1"/>
    </source>
</evidence>
<comment type="function">
    <text evidence="6">Component of the Mediator complex, a coactivator involved in the regulated transcription of nearly all RNA polymerase II-dependent genes. Mediator functions as a bridge to convey information from gene-specific regulatory proteins to the basal RNA polymerase II transcription machinery. Mediator is recruited to promoters by direct interactions with regulatory proteins and serves as a scaffold for the assembly of a functional preinitiation complex with RNA polymerase II and the general transcription factors.</text>
</comment>
<name>A0A8J5QMP4_9ASCO</name>
<dbReference type="GO" id="GO:0006357">
    <property type="term" value="P:regulation of transcription by RNA polymerase II"/>
    <property type="evidence" value="ECO:0007669"/>
    <property type="project" value="InterPro"/>
</dbReference>
<evidence type="ECO:0000256" key="4">
    <source>
        <dbReference type="ARBA" id="ARBA00023163"/>
    </source>
</evidence>
<keyword evidence="3 6" id="KW-0805">Transcription regulation</keyword>
<sequence>MSIQPNKPAQGIIHIKPLLIHQTQMTTASLDPSKQDNEPLIATAEQLSSLMESFIELGVLVHDNQGTQQSHTALIHKTNQVVSQLSGLTSSPYTNQYPIPIDVISYIEDGRNPDIYTREFIEVTAKSNARLKGKMQGFGRLRDVLGEKLGKEFPRLVDSINDIKKRTDPPNGVNIDVDEEMKD</sequence>
<reference evidence="7 8" key="1">
    <citation type="journal article" date="2021" name="DNA Res.">
        <title>Genome analysis of Candida subhashii reveals its hybrid nature and dual mitochondrial genome conformations.</title>
        <authorList>
            <person name="Mixao V."/>
            <person name="Hegedusova E."/>
            <person name="Saus E."/>
            <person name="Pryszcz L.P."/>
            <person name="Cillingova A."/>
            <person name="Nosek J."/>
            <person name="Gabaldon T."/>
        </authorList>
    </citation>
    <scope>NUCLEOTIDE SEQUENCE [LARGE SCALE GENOMIC DNA]</scope>
    <source>
        <strain evidence="7 8">CBS 10753</strain>
    </source>
</reference>
<comment type="subcellular location">
    <subcellularLocation>
        <location evidence="1 6">Nucleus</location>
    </subcellularLocation>
</comment>
<protein>
    <recommendedName>
        <fullName evidence="6">Mediator of RNA polymerase II transcription subunit 10</fullName>
    </recommendedName>
    <alternativeName>
        <fullName evidence="6">Mediator complex subunit 10</fullName>
    </alternativeName>
</protein>
<comment type="caution">
    <text evidence="7">The sequence shown here is derived from an EMBL/GenBank/DDBJ whole genome shotgun (WGS) entry which is preliminary data.</text>
</comment>
<evidence type="ECO:0000256" key="6">
    <source>
        <dbReference type="RuleBase" id="RU364146"/>
    </source>
</evidence>
<dbReference type="Pfam" id="PF09748">
    <property type="entry name" value="Med10"/>
    <property type="match status" value="1"/>
</dbReference>
<dbReference type="EMBL" id="JAGSYN010000149">
    <property type="protein sequence ID" value="KAG7663097.1"/>
    <property type="molecule type" value="Genomic_DNA"/>
</dbReference>
<evidence type="ECO:0000313" key="8">
    <source>
        <dbReference type="Proteomes" id="UP000694255"/>
    </source>
</evidence>
<accession>A0A8J5QMP4</accession>
<dbReference type="GO" id="GO:0016592">
    <property type="term" value="C:mediator complex"/>
    <property type="evidence" value="ECO:0007669"/>
    <property type="project" value="InterPro"/>
</dbReference>
<dbReference type="GO" id="GO:0003712">
    <property type="term" value="F:transcription coregulator activity"/>
    <property type="evidence" value="ECO:0007669"/>
    <property type="project" value="InterPro"/>
</dbReference>
<evidence type="ECO:0000256" key="5">
    <source>
        <dbReference type="ARBA" id="ARBA00023242"/>
    </source>
</evidence>
<organism evidence="7 8">
    <name type="scientific">[Candida] subhashii</name>
    <dbReference type="NCBI Taxonomy" id="561895"/>
    <lineage>
        <taxon>Eukaryota</taxon>
        <taxon>Fungi</taxon>
        <taxon>Dikarya</taxon>
        <taxon>Ascomycota</taxon>
        <taxon>Saccharomycotina</taxon>
        <taxon>Pichiomycetes</taxon>
        <taxon>Debaryomycetaceae</taxon>
        <taxon>Spathaspora</taxon>
    </lineage>
</organism>
<keyword evidence="6" id="KW-0010">Activator</keyword>
<keyword evidence="4 6" id="KW-0804">Transcription</keyword>
<comment type="similarity">
    <text evidence="2 6">Belongs to the Mediator complex subunit 10 family.</text>
</comment>
<proteinExistence type="inferred from homology"/>
<gene>
    <name evidence="6" type="primary">MED10</name>
    <name evidence="7" type="ORF">J8A68_003369</name>
</gene>
<dbReference type="OrthoDB" id="337270at2759"/>
<evidence type="ECO:0000256" key="3">
    <source>
        <dbReference type="ARBA" id="ARBA00023015"/>
    </source>
</evidence>
<evidence type="ECO:0000256" key="1">
    <source>
        <dbReference type="ARBA" id="ARBA00004123"/>
    </source>
</evidence>
<dbReference type="AlphaFoldDB" id="A0A8J5QMP4"/>
<dbReference type="Proteomes" id="UP000694255">
    <property type="component" value="Unassembled WGS sequence"/>
</dbReference>